<dbReference type="EMBL" id="JBHSLV010000031">
    <property type="protein sequence ID" value="MFC5394483.1"/>
    <property type="molecule type" value="Genomic_DNA"/>
</dbReference>
<keyword evidence="2" id="KW-1185">Reference proteome</keyword>
<sequence length="71" mass="7774">MIPAPSILPDLSPLAEETILSAQLFDDCQSDDGIWIPDWKTGQELVDAGLIARTRHPGGAVSYRLRDAGRR</sequence>
<proteinExistence type="predicted"/>
<dbReference type="RefSeq" id="WP_377009814.1">
    <property type="nucleotide sequence ID" value="NZ_JBHSLV010000031.1"/>
</dbReference>
<name>A0ABW0HDP3_9HYPH</name>
<dbReference type="Proteomes" id="UP001596104">
    <property type="component" value="Unassembled WGS sequence"/>
</dbReference>
<organism evidence="1 2">
    <name type="scientific">Bosea vestrisii</name>
    <dbReference type="NCBI Taxonomy" id="151416"/>
    <lineage>
        <taxon>Bacteria</taxon>
        <taxon>Pseudomonadati</taxon>
        <taxon>Pseudomonadota</taxon>
        <taxon>Alphaproteobacteria</taxon>
        <taxon>Hyphomicrobiales</taxon>
        <taxon>Boseaceae</taxon>
        <taxon>Bosea</taxon>
    </lineage>
</organism>
<comment type="caution">
    <text evidence="1">The sequence shown here is derived from an EMBL/GenBank/DDBJ whole genome shotgun (WGS) entry which is preliminary data.</text>
</comment>
<reference evidence="2" key="1">
    <citation type="journal article" date="2019" name="Int. J. Syst. Evol. Microbiol.">
        <title>The Global Catalogue of Microorganisms (GCM) 10K type strain sequencing project: providing services to taxonomists for standard genome sequencing and annotation.</title>
        <authorList>
            <consortium name="The Broad Institute Genomics Platform"/>
            <consortium name="The Broad Institute Genome Sequencing Center for Infectious Disease"/>
            <person name="Wu L."/>
            <person name="Ma J."/>
        </authorList>
    </citation>
    <scope>NUCLEOTIDE SEQUENCE [LARGE SCALE GENOMIC DNA]</scope>
    <source>
        <strain evidence="2">CGMCC 1.16326</strain>
    </source>
</reference>
<accession>A0ABW0HDP3</accession>
<gene>
    <name evidence="1" type="ORF">ACFPPC_17730</name>
</gene>
<evidence type="ECO:0000313" key="1">
    <source>
        <dbReference type="EMBL" id="MFC5394483.1"/>
    </source>
</evidence>
<protein>
    <submittedName>
        <fullName evidence="1">Uncharacterized protein</fullName>
    </submittedName>
</protein>
<evidence type="ECO:0000313" key="2">
    <source>
        <dbReference type="Proteomes" id="UP001596104"/>
    </source>
</evidence>